<dbReference type="SUPFAM" id="SSF46689">
    <property type="entry name" value="Homeodomain-like"/>
    <property type="match status" value="1"/>
</dbReference>
<reference evidence="2" key="1">
    <citation type="journal article" date="2023" name="G3 (Bethesda)">
        <title>A reference genome for the long-term kleptoplast-retaining sea slug Elysia crispata morphotype clarki.</title>
        <authorList>
            <person name="Eastman K.E."/>
            <person name="Pendleton A.L."/>
            <person name="Shaikh M.A."/>
            <person name="Suttiyut T."/>
            <person name="Ogas R."/>
            <person name="Tomko P."/>
            <person name="Gavelis G."/>
            <person name="Widhalm J.R."/>
            <person name="Wisecaver J.H."/>
        </authorList>
    </citation>
    <scope>NUCLEOTIDE SEQUENCE</scope>
    <source>
        <strain evidence="2">ECLA1</strain>
    </source>
</reference>
<protein>
    <recommendedName>
        <fullName evidence="4">HTH psq-type domain-containing protein</fullName>
    </recommendedName>
</protein>
<dbReference type="AlphaFoldDB" id="A0AAE0YCT5"/>
<keyword evidence="3" id="KW-1185">Reference proteome</keyword>
<evidence type="ECO:0000313" key="3">
    <source>
        <dbReference type="Proteomes" id="UP001283361"/>
    </source>
</evidence>
<feature type="region of interest" description="Disordered" evidence="1">
    <location>
        <begin position="28"/>
        <end position="50"/>
    </location>
</feature>
<dbReference type="Proteomes" id="UP001283361">
    <property type="component" value="Unassembled WGS sequence"/>
</dbReference>
<proteinExistence type="predicted"/>
<evidence type="ECO:0000256" key="1">
    <source>
        <dbReference type="SAM" id="MobiDB-lite"/>
    </source>
</evidence>
<comment type="caution">
    <text evidence="2">The sequence shown here is derived from an EMBL/GenBank/DDBJ whole genome shotgun (WGS) entry which is preliminary data.</text>
</comment>
<evidence type="ECO:0000313" key="2">
    <source>
        <dbReference type="EMBL" id="KAK3741120.1"/>
    </source>
</evidence>
<organism evidence="2 3">
    <name type="scientific">Elysia crispata</name>
    <name type="common">lettuce slug</name>
    <dbReference type="NCBI Taxonomy" id="231223"/>
    <lineage>
        <taxon>Eukaryota</taxon>
        <taxon>Metazoa</taxon>
        <taxon>Spiralia</taxon>
        <taxon>Lophotrochozoa</taxon>
        <taxon>Mollusca</taxon>
        <taxon>Gastropoda</taxon>
        <taxon>Heterobranchia</taxon>
        <taxon>Euthyneura</taxon>
        <taxon>Panpulmonata</taxon>
        <taxon>Sacoglossa</taxon>
        <taxon>Placobranchoidea</taxon>
        <taxon>Plakobranchidae</taxon>
        <taxon>Elysia</taxon>
    </lineage>
</organism>
<dbReference type="EMBL" id="JAWDGP010006444">
    <property type="protein sequence ID" value="KAK3741120.1"/>
    <property type="molecule type" value="Genomic_DNA"/>
</dbReference>
<sequence length="261" mass="28980">MLIIYVDTDLSTSVPLTDEEIVVSVQPTTGTGNASNHDEEEATCLPTPTNQCNTSLKMPKRYTEKDISAALQAISDGMIDRDASDKFKIPTTTLCDYKKNRSTIGVKAGRKTSIPDEVEKTIIDGVLTSARAGFPMTKTQVLNKVGQVVQLLKLSTQFKGGIPGDRYWRCLKTRFPQLSVRSPECCSHSRLKCLSQERVKNNFTDLHNLMASEKIQPNAIWMKLAFNTSRPKLCRKKGSGPFMQGLVTPKKRSLLLLQSVL</sequence>
<evidence type="ECO:0008006" key="4">
    <source>
        <dbReference type="Google" id="ProtNLM"/>
    </source>
</evidence>
<dbReference type="InterPro" id="IPR009057">
    <property type="entry name" value="Homeodomain-like_sf"/>
</dbReference>
<accession>A0AAE0YCT5</accession>
<gene>
    <name evidence="2" type="ORF">RRG08_042487</name>
</gene>
<name>A0AAE0YCT5_9GAST</name>
<dbReference type="Gene3D" id="1.10.10.60">
    <property type="entry name" value="Homeodomain-like"/>
    <property type="match status" value="1"/>
</dbReference>